<dbReference type="EMBL" id="CP036525">
    <property type="protein sequence ID" value="QDT06145.1"/>
    <property type="molecule type" value="Genomic_DNA"/>
</dbReference>
<proteinExistence type="predicted"/>
<dbReference type="Pfam" id="PF01592">
    <property type="entry name" value="NifU_N"/>
    <property type="match status" value="1"/>
</dbReference>
<feature type="domain" description="NIF system FeS cluster assembly NifU N-terminal" evidence="2">
    <location>
        <begin position="31"/>
        <end position="146"/>
    </location>
</feature>
<keyword evidence="4" id="KW-1185">Reference proteome</keyword>
<accession>A0A517NG80</accession>
<dbReference type="SUPFAM" id="SSF82649">
    <property type="entry name" value="SufE/NifU"/>
    <property type="match status" value="1"/>
</dbReference>
<evidence type="ECO:0000313" key="3">
    <source>
        <dbReference type="EMBL" id="QDT06145.1"/>
    </source>
</evidence>
<dbReference type="GO" id="GO:0005506">
    <property type="term" value="F:iron ion binding"/>
    <property type="evidence" value="ECO:0007669"/>
    <property type="project" value="InterPro"/>
</dbReference>
<gene>
    <name evidence="3" type="primary">nifU</name>
    <name evidence="3" type="ORF">K227x_45530</name>
</gene>
<dbReference type="Gene3D" id="3.90.1010.10">
    <property type="match status" value="1"/>
</dbReference>
<feature type="region of interest" description="Disordered" evidence="1">
    <location>
        <begin position="148"/>
        <end position="170"/>
    </location>
</feature>
<dbReference type="CDD" id="cd06664">
    <property type="entry name" value="IscU_like"/>
    <property type="match status" value="1"/>
</dbReference>
<sequence length="170" mass="18632">MQAGLAWHGGVTELSSIHPTISIPMSEQDIYEEHVLDHYEDPYHRGAYEAATHAHEADNPLCGDIVHIDLKLSKDGKIEEAWFDGSGCVISQASASMLIEKIEGKTLDEVNEFSAADMLELFGPKLTPNRQKCCLLSWRVLQSAVHAPVAADESDDDGPRFNGPSLSEES</sequence>
<evidence type="ECO:0000259" key="2">
    <source>
        <dbReference type="Pfam" id="PF01592"/>
    </source>
</evidence>
<evidence type="ECO:0000256" key="1">
    <source>
        <dbReference type="SAM" id="MobiDB-lite"/>
    </source>
</evidence>
<dbReference type="PANTHER" id="PTHR10093">
    <property type="entry name" value="IRON-SULFUR CLUSTER ASSEMBLY ENZYME NIFU HOMOLOG"/>
    <property type="match status" value="1"/>
</dbReference>
<dbReference type="InterPro" id="IPR002871">
    <property type="entry name" value="NIF_FeS_clus_asmbl_NifU_N"/>
</dbReference>
<dbReference type="GO" id="GO:0051536">
    <property type="term" value="F:iron-sulfur cluster binding"/>
    <property type="evidence" value="ECO:0007669"/>
    <property type="project" value="InterPro"/>
</dbReference>
<dbReference type="KEGG" id="rlc:K227x_45530"/>
<dbReference type="AlphaFoldDB" id="A0A517NG80"/>
<protein>
    <submittedName>
        <fullName evidence="3">NifU-like protein</fullName>
    </submittedName>
</protein>
<dbReference type="GO" id="GO:0016226">
    <property type="term" value="P:iron-sulfur cluster assembly"/>
    <property type="evidence" value="ECO:0007669"/>
    <property type="project" value="InterPro"/>
</dbReference>
<reference evidence="3 4" key="1">
    <citation type="submission" date="2019-02" db="EMBL/GenBank/DDBJ databases">
        <title>Deep-cultivation of Planctomycetes and their phenomic and genomic characterization uncovers novel biology.</title>
        <authorList>
            <person name="Wiegand S."/>
            <person name="Jogler M."/>
            <person name="Boedeker C."/>
            <person name="Pinto D."/>
            <person name="Vollmers J."/>
            <person name="Rivas-Marin E."/>
            <person name="Kohn T."/>
            <person name="Peeters S.H."/>
            <person name="Heuer A."/>
            <person name="Rast P."/>
            <person name="Oberbeckmann S."/>
            <person name="Bunk B."/>
            <person name="Jeske O."/>
            <person name="Meyerdierks A."/>
            <person name="Storesund J.E."/>
            <person name="Kallscheuer N."/>
            <person name="Luecker S."/>
            <person name="Lage O.M."/>
            <person name="Pohl T."/>
            <person name="Merkel B.J."/>
            <person name="Hornburger P."/>
            <person name="Mueller R.-W."/>
            <person name="Bruemmer F."/>
            <person name="Labrenz M."/>
            <person name="Spormann A.M."/>
            <person name="Op den Camp H."/>
            <person name="Overmann J."/>
            <person name="Amann R."/>
            <person name="Jetten M.S.M."/>
            <person name="Mascher T."/>
            <person name="Medema M.H."/>
            <person name="Devos D.P."/>
            <person name="Kaster A.-K."/>
            <person name="Ovreas L."/>
            <person name="Rohde M."/>
            <person name="Galperin M.Y."/>
            <person name="Jogler C."/>
        </authorList>
    </citation>
    <scope>NUCLEOTIDE SEQUENCE [LARGE SCALE GENOMIC DNA]</scope>
    <source>
        <strain evidence="3 4">K22_7</strain>
    </source>
</reference>
<name>A0A517NG80_9BACT</name>
<evidence type="ECO:0000313" key="4">
    <source>
        <dbReference type="Proteomes" id="UP000318538"/>
    </source>
</evidence>
<organism evidence="3 4">
    <name type="scientific">Rubripirellula lacrimiformis</name>
    <dbReference type="NCBI Taxonomy" id="1930273"/>
    <lineage>
        <taxon>Bacteria</taxon>
        <taxon>Pseudomonadati</taxon>
        <taxon>Planctomycetota</taxon>
        <taxon>Planctomycetia</taxon>
        <taxon>Pirellulales</taxon>
        <taxon>Pirellulaceae</taxon>
        <taxon>Rubripirellula</taxon>
    </lineage>
</organism>
<dbReference type="Proteomes" id="UP000318538">
    <property type="component" value="Chromosome"/>
</dbReference>